<evidence type="ECO:0000313" key="2">
    <source>
        <dbReference type="Proteomes" id="UP000515733"/>
    </source>
</evidence>
<accession>A0A6S6Y4L8</accession>
<dbReference type="Proteomes" id="UP000515733">
    <property type="component" value="Chromosome"/>
</dbReference>
<dbReference type="KEGG" id="doe:DENOEST_3223"/>
<proteinExistence type="predicted"/>
<evidence type="ECO:0000313" key="1">
    <source>
        <dbReference type="EMBL" id="CAB1370377.1"/>
    </source>
</evidence>
<name>A0A6S6Y4L8_9PROT</name>
<dbReference type="EMBL" id="LR778301">
    <property type="protein sequence ID" value="CAB1370377.1"/>
    <property type="molecule type" value="Genomic_DNA"/>
</dbReference>
<sequence>MNKVLKDLWSFVALALILIGIGSVSFHLLKTDGWLEQMAGKLWDAQIEHPLIMTPIILGALGLGWACLTGHLVIDGKNRLGDLVVFALMLVGGYYVHYWMQLI</sequence>
<reference evidence="1 2" key="1">
    <citation type="submission" date="2020-03" db="EMBL/GenBank/DDBJ databases">
        <authorList>
            <consortium name="Genoscope - CEA"/>
            <person name="William W."/>
        </authorList>
    </citation>
    <scope>NUCLEOTIDE SEQUENCE [LARGE SCALE GENOMIC DNA]</scope>
    <source>
        <strain evidence="2">DSM 16959</strain>
    </source>
</reference>
<dbReference type="RefSeq" id="WP_145771830.1">
    <property type="nucleotide sequence ID" value="NZ_LR778301.1"/>
</dbReference>
<dbReference type="AlphaFoldDB" id="A0A6S6Y4L8"/>
<gene>
    <name evidence="1" type="ORF">DENOEST_3223</name>
</gene>
<keyword evidence="2" id="KW-1185">Reference proteome</keyword>
<dbReference type="OrthoDB" id="116415at2"/>
<organism evidence="1 2">
    <name type="scientific">Denitratisoma oestradiolicum</name>
    <dbReference type="NCBI Taxonomy" id="311182"/>
    <lineage>
        <taxon>Bacteria</taxon>
        <taxon>Pseudomonadati</taxon>
        <taxon>Pseudomonadota</taxon>
        <taxon>Betaproteobacteria</taxon>
        <taxon>Nitrosomonadales</taxon>
        <taxon>Sterolibacteriaceae</taxon>
        <taxon>Denitratisoma</taxon>
    </lineage>
</organism>
<protein>
    <submittedName>
        <fullName evidence="1">Uncharacterized protein</fullName>
    </submittedName>
</protein>